<dbReference type="GO" id="GO:0016491">
    <property type="term" value="F:oxidoreductase activity"/>
    <property type="evidence" value="ECO:0007669"/>
    <property type="project" value="UniProtKB-KW"/>
</dbReference>
<dbReference type="PANTHER" id="PTHR43257:SF2">
    <property type="entry name" value="PYRUVATE DEHYDROGENASE E1 COMPONENT SUBUNIT BETA"/>
    <property type="match status" value="1"/>
</dbReference>
<dbReference type="InterPro" id="IPR033248">
    <property type="entry name" value="Transketolase_C"/>
</dbReference>
<keyword evidence="3" id="KW-0786">Thiamine pyrophosphate</keyword>
<feature type="domain" description="Transketolase C-terminal" evidence="4">
    <location>
        <begin position="27"/>
        <end position="63"/>
    </location>
</feature>
<organism evidence="5">
    <name type="scientific">mine drainage metagenome</name>
    <dbReference type="NCBI Taxonomy" id="410659"/>
    <lineage>
        <taxon>unclassified sequences</taxon>
        <taxon>metagenomes</taxon>
        <taxon>ecological metagenomes</taxon>
    </lineage>
</organism>
<dbReference type="InterPro" id="IPR009014">
    <property type="entry name" value="Transketo_C/PFOR_II"/>
</dbReference>
<sequence>MIFLEPKRIYRSLTGEVADGDYRIPFGKANVVVEGTDVSLFAYGAMIPPTVEAAQALLSEGIS</sequence>
<keyword evidence="5" id="KW-0670">Pyruvate</keyword>
<proteinExistence type="predicted"/>
<feature type="non-terminal residue" evidence="5">
    <location>
        <position position="63"/>
    </location>
</feature>
<name>T1A1S7_9ZZZZ</name>
<dbReference type="Pfam" id="PF02780">
    <property type="entry name" value="Transketolase_C"/>
    <property type="match status" value="1"/>
</dbReference>
<dbReference type="AlphaFoldDB" id="T1A1S7"/>
<comment type="caution">
    <text evidence="5">The sequence shown here is derived from an EMBL/GenBank/DDBJ whole genome shotgun (WGS) entry which is preliminary data.</text>
</comment>
<gene>
    <name evidence="5" type="ORF">B1A_12171</name>
</gene>
<evidence type="ECO:0000256" key="3">
    <source>
        <dbReference type="ARBA" id="ARBA00023052"/>
    </source>
</evidence>
<reference evidence="5" key="1">
    <citation type="submission" date="2013-08" db="EMBL/GenBank/DDBJ databases">
        <authorList>
            <person name="Mendez C."/>
            <person name="Richter M."/>
            <person name="Ferrer M."/>
            <person name="Sanchez J."/>
        </authorList>
    </citation>
    <scope>NUCLEOTIDE SEQUENCE</scope>
</reference>
<evidence type="ECO:0000256" key="2">
    <source>
        <dbReference type="ARBA" id="ARBA00023002"/>
    </source>
</evidence>
<comment type="cofactor">
    <cofactor evidence="1">
        <name>thiamine diphosphate</name>
        <dbReference type="ChEBI" id="CHEBI:58937"/>
    </cofactor>
</comment>
<accession>T1A1S7</accession>
<dbReference type="EMBL" id="AUZX01008801">
    <property type="protein sequence ID" value="EQD54496.1"/>
    <property type="molecule type" value="Genomic_DNA"/>
</dbReference>
<reference evidence="5" key="2">
    <citation type="journal article" date="2014" name="ISME J.">
        <title>Microbial stratification in low pH oxic and suboxic macroscopic growths along an acid mine drainage.</title>
        <authorList>
            <person name="Mendez-Garcia C."/>
            <person name="Mesa V."/>
            <person name="Sprenger R.R."/>
            <person name="Richter M."/>
            <person name="Diez M.S."/>
            <person name="Solano J."/>
            <person name="Bargiela R."/>
            <person name="Golyshina O.V."/>
            <person name="Manteca A."/>
            <person name="Ramos J.L."/>
            <person name="Gallego J.R."/>
            <person name="Llorente I."/>
            <person name="Martins Dos Santos V.A."/>
            <person name="Jensen O.N."/>
            <person name="Pelaez A.I."/>
            <person name="Sanchez J."/>
            <person name="Ferrer M."/>
        </authorList>
    </citation>
    <scope>NUCLEOTIDE SEQUENCE</scope>
</reference>
<dbReference type="Gene3D" id="3.40.50.920">
    <property type="match status" value="1"/>
</dbReference>
<keyword evidence="2" id="KW-0560">Oxidoreductase</keyword>
<evidence type="ECO:0000256" key="1">
    <source>
        <dbReference type="ARBA" id="ARBA00001964"/>
    </source>
</evidence>
<protein>
    <submittedName>
        <fullName evidence="5">Pyruvate dehydrogenase E1 component, beta subunit</fullName>
    </submittedName>
</protein>
<dbReference type="SUPFAM" id="SSF52922">
    <property type="entry name" value="TK C-terminal domain-like"/>
    <property type="match status" value="1"/>
</dbReference>
<evidence type="ECO:0000259" key="4">
    <source>
        <dbReference type="Pfam" id="PF02780"/>
    </source>
</evidence>
<evidence type="ECO:0000313" key="5">
    <source>
        <dbReference type="EMBL" id="EQD54496.1"/>
    </source>
</evidence>
<dbReference type="PANTHER" id="PTHR43257">
    <property type="entry name" value="PYRUVATE DEHYDROGENASE E1 COMPONENT BETA SUBUNIT"/>
    <property type="match status" value="1"/>
</dbReference>